<gene>
    <name evidence="2" type="ORF">BE18_39080</name>
</gene>
<dbReference type="AlphaFoldDB" id="A0A150STX3"/>
<organism evidence="2 3">
    <name type="scientific">Sorangium cellulosum</name>
    <name type="common">Polyangium cellulosum</name>
    <dbReference type="NCBI Taxonomy" id="56"/>
    <lineage>
        <taxon>Bacteria</taxon>
        <taxon>Pseudomonadati</taxon>
        <taxon>Myxococcota</taxon>
        <taxon>Polyangia</taxon>
        <taxon>Polyangiales</taxon>
        <taxon>Polyangiaceae</taxon>
        <taxon>Sorangium</taxon>
    </lineage>
</organism>
<reference evidence="2 3" key="1">
    <citation type="submission" date="2014-02" db="EMBL/GenBank/DDBJ databases">
        <title>The small core and large imbalanced accessory genome model reveals a collaborative survival strategy of Sorangium cellulosum strains in nature.</title>
        <authorList>
            <person name="Han K."/>
            <person name="Peng R."/>
            <person name="Blom J."/>
            <person name="Li Y.-Z."/>
        </authorList>
    </citation>
    <scope>NUCLEOTIDE SEQUENCE [LARGE SCALE GENOMIC DNA]</scope>
    <source>
        <strain evidence="2 3">So0149</strain>
    </source>
</reference>
<dbReference type="InterPro" id="IPR054241">
    <property type="entry name" value="DUF6968"/>
</dbReference>
<evidence type="ECO:0000259" key="1">
    <source>
        <dbReference type="Pfam" id="PF22302"/>
    </source>
</evidence>
<evidence type="ECO:0000313" key="2">
    <source>
        <dbReference type="EMBL" id="KYF81816.1"/>
    </source>
</evidence>
<name>A0A150STX3_SORCE</name>
<comment type="caution">
    <text evidence="2">The sequence shown here is derived from an EMBL/GenBank/DDBJ whole genome shotgun (WGS) entry which is preliminary data.</text>
</comment>
<dbReference type="Proteomes" id="UP000075515">
    <property type="component" value="Unassembled WGS sequence"/>
</dbReference>
<dbReference type="Pfam" id="PF22302">
    <property type="entry name" value="DUF6968"/>
    <property type="match status" value="1"/>
</dbReference>
<protein>
    <recommendedName>
        <fullName evidence="1">DUF6968 domain-containing protein</fullName>
    </recommendedName>
</protein>
<accession>A0A150STX3</accession>
<proteinExistence type="predicted"/>
<evidence type="ECO:0000313" key="3">
    <source>
        <dbReference type="Proteomes" id="UP000075515"/>
    </source>
</evidence>
<feature type="domain" description="DUF6968" evidence="1">
    <location>
        <begin position="6"/>
        <end position="95"/>
    </location>
</feature>
<sequence>MENVWAERKLTFIPHGSDERFFLFVWLGRPYTEPGRAWRVDVEIQQGTEEPLRTHASGDDSMQALQTALAAIPELLSRWRDQGRLTWEGSDGTGFGD</sequence>
<dbReference type="EMBL" id="JEMC01003366">
    <property type="protein sequence ID" value="KYF81816.1"/>
    <property type="molecule type" value="Genomic_DNA"/>
</dbReference>